<reference evidence="1 2" key="1">
    <citation type="submission" date="2023-10" db="EMBL/GenBank/DDBJ databases">
        <title>Niallia locisalis sp.nov. isolated from a salt pond sample.</title>
        <authorList>
            <person name="Li X.-J."/>
            <person name="Dong L."/>
        </authorList>
    </citation>
    <scope>NUCLEOTIDE SEQUENCE [LARGE SCALE GENOMIC DNA]</scope>
    <source>
        <strain evidence="1 2">DSM 29761</strain>
    </source>
</reference>
<dbReference type="RefSeq" id="WP_338452413.1">
    <property type="nucleotide sequence ID" value="NZ_CP137640.1"/>
</dbReference>
<dbReference type="Proteomes" id="UP001357223">
    <property type="component" value="Chromosome"/>
</dbReference>
<accession>A0ABZ2CID9</accession>
<dbReference type="EMBL" id="CP137640">
    <property type="protein sequence ID" value="WVX83529.1"/>
    <property type="molecule type" value="Genomic_DNA"/>
</dbReference>
<gene>
    <name evidence="1" type="ORF">R4Z09_11310</name>
</gene>
<evidence type="ECO:0000313" key="2">
    <source>
        <dbReference type="Proteomes" id="UP001357223"/>
    </source>
</evidence>
<name>A0ABZ2CID9_9BACI</name>
<organism evidence="1 2">
    <name type="scientific">Niallia oryzisoli</name>
    <dbReference type="NCBI Taxonomy" id="1737571"/>
    <lineage>
        <taxon>Bacteria</taxon>
        <taxon>Bacillati</taxon>
        <taxon>Bacillota</taxon>
        <taxon>Bacilli</taxon>
        <taxon>Bacillales</taxon>
        <taxon>Bacillaceae</taxon>
        <taxon>Niallia</taxon>
    </lineage>
</organism>
<evidence type="ECO:0000313" key="1">
    <source>
        <dbReference type="EMBL" id="WVX83529.1"/>
    </source>
</evidence>
<keyword evidence="2" id="KW-1185">Reference proteome</keyword>
<sequence length="44" mass="5085">MPRNLGITDDMIIQMYKSDMSYKEMIPIVDCLVVLFSMYCTSMG</sequence>
<proteinExistence type="predicted"/>
<protein>
    <submittedName>
        <fullName evidence="1">Uncharacterized protein</fullName>
    </submittedName>
</protein>